<feature type="binding site" evidence="3">
    <location>
        <position position="100"/>
    </location>
    <ligand>
        <name>Mn(2+)</name>
        <dbReference type="ChEBI" id="CHEBI:29035"/>
        <label>2</label>
    </ligand>
</feature>
<keyword evidence="3" id="KW-0464">Manganese</keyword>
<dbReference type="Gene3D" id="3.40.630.10">
    <property type="entry name" value="Zn peptidases"/>
    <property type="match status" value="1"/>
</dbReference>
<dbReference type="FunFam" id="3.30.70.360:FF:000001">
    <property type="entry name" value="N-acetyldiaminopimelate deacetylase"/>
    <property type="match status" value="1"/>
</dbReference>
<feature type="binding site" evidence="3">
    <location>
        <position position="98"/>
    </location>
    <ligand>
        <name>Mn(2+)</name>
        <dbReference type="ChEBI" id="CHEBI:29035"/>
        <label>2</label>
    </ligand>
</feature>
<protein>
    <submittedName>
        <fullName evidence="5">Amidohydrolase</fullName>
    </submittedName>
</protein>
<feature type="binding site" evidence="3">
    <location>
        <position position="134"/>
    </location>
    <ligand>
        <name>Mn(2+)</name>
        <dbReference type="ChEBI" id="CHEBI:29035"/>
        <label>2</label>
    </ligand>
</feature>
<evidence type="ECO:0000259" key="4">
    <source>
        <dbReference type="Pfam" id="PF07687"/>
    </source>
</evidence>
<dbReference type="InterPro" id="IPR036264">
    <property type="entry name" value="Bact_exopeptidase_dim_dom"/>
</dbReference>
<evidence type="ECO:0000256" key="1">
    <source>
        <dbReference type="ARBA" id="ARBA00006153"/>
    </source>
</evidence>
<dbReference type="EMBL" id="DXHR01000011">
    <property type="protein sequence ID" value="HIW12283.1"/>
    <property type="molecule type" value="Genomic_DNA"/>
</dbReference>
<keyword evidence="3" id="KW-0479">Metal-binding</keyword>
<dbReference type="SUPFAM" id="SSF53187">
    <property type="entry name" value="Zn-dependent exopeptidases"/>
    <property type="match status" value="1"/>
</dbReference>
<evidence type="ECO:0000313" key="6">
    <source>
        <dbReference type="Proteomes" id="UP000823989"/>
    </source>
</evidence>
<keyword evidence="2" id="KW-0378">Hydrolase</keyword>
<dbReference type="AlphaFoldDB" id="A0A9D1QGU7"/>
<evidence type="ECO:0000256" key="3">
    <source>
        <dbReference type="PIRSR" id="PIRSR005962-1"/>
    </source>
</evidence>
<dbReference type="CDD" id="cd03886">
    <property type="entry name" value="M20_Acy1"/>
    <property type="match status" value="1"/>
</dbReference>
<dbReference type="PANTHER" id="PTHR11014">
    <property type="entry name" value="PEPTIDASE M20 FAMILY MEMBER"/>
    <property type="match status" value="1"/>
</dbReference>
<accession>A0A9D1QGU7</accession>
<dbReference type="PIRSF" id="PIRSF005962">
    <property type="entry name" value="Pept_M20D_amidohydro"/>
    <property type="match status" value="1"/>
</dbReference>
<dbReference type="InterPro" id="IPR002933">
    <property type="entry name" value="Peptidase_M20"/>
</dbReference>
<dbReference type="Proteomes" id="UP000823989">
    <property type="component" value="Unassembled WGS sequence"/>
</dbReference>
<comment type="similarity">
    <text evidence="1">Belongs to the peptidase M20 family.</text>
</comment>
<comment type="cofactor">
    <cofactor evidence="3">
        <name>Mn(2+)</name>
        <dbReference type="ChEBI" id="CHEBI:29035"/>
    </cofactor>
    <text evidence="3">The Mn(2+) ion enhances activity.</text>
</comment>
<dbReference type="Pfam" id="PF01546">
    <property type="entry name" value="Peptidase_M20"/>
    <property type="match status" value="1"/>
</dbReference>
<dbReference type="InterPro" id="IPR011650">
    <property type="entry name" value="Peptidase_M20_dimer"/>
</dbReference>
<dbReference type="PANTHER" id="PTHR11014:SF63">
    <property type="entry name" value="METALLOPEPTIDASE, PUTATIVE (AFU_ORTHOLOGUE AFUA_6G09600)-RELATED"/>
    <property type="match status" value="1"/>
</dbReference>
<feature type="domain" description="Peptidase M20 dimerisation" evidence="4">
    <location>
        <begin position="185"/>
        <end position="279"/>
    </location>
</feature>
<proteinExistence type="inferred from homology"/>
<dbReference type="GO" id="GO:0050118">
    <property type="term" value="F:N-acetyldiaminopimelate deacetylase activity"/>
    <property type="evidence" value="ECO:0007669"/>
    <property type="project" value="UniProtKB-ARBA"/>
</dbReference>
<dbReference type="SUPFAM" id="SSF55031">
    <property type="entry name" value="Bacterial exopeptidase dimerisation domain"/>
    <property type="match status" value="1"/>
</dbReference>
<feature type="binding site" evidence="3">
    <location>
        <position position="162"/>
    </location>
    <ligand>
        <name>Mn(2+)</name>
        <dbReference type="ChEBI" id="CHEBI:29035"/>
        <label>2</label>
    </ligand>
</feature>
<dbReference type="GO" id="GO:0046872">
    <property type="term" value="F:metal ion binding"/>
    <property type="evidence" value="ECO:0007669"/>
    <property type="project" value="UniProtKB-KW"/>
</dbReference>
<evidence type="ECO:0000313" key="5">
    <source>
        <dbReference type="EMBL" id="HIW12283.1"/>
    </source>
</evidence>
<reference evidence="5" key="2">
    <citation type="submission" date="2021-04" db="EMBL/GenBank/DDBJ databases">
        <authorList>
            <person name="Gilroy R."/>
        </authorList>
    </citation>
    <scope>NUCLEOTIDE SEQUENCE</scope>
    <source>
        <strain evidence="5">ChiHjej13B12-752</strain>
    </source>
</reference>
<feature type="binding site" evidence="3">
    <location>
        <position position="359"/>
    </location>
    <ligand>
        <name>Mn(2+)</name>
        <dbReference type="ChEBI" id="CHEBI:29035"/>
        <label>2</label>
    </ligand>
</feature>
<sequence>MDVSREIIDDAIDFRRELHRNPELSTMEHETSRRIREQLDKLGIPYEDGFAGTGILGIIEGKHPGRTVGLRADIDALPIDEMSGESFSSQNTGVMHACGHDAHTSMLIATARVLLGRIDEIHGTVLLIFQPAEELSPEGGSKRMMDDGIFDDFTPDVLIGQHVWPGLEVGKFGVMSGPIMGNSDKFFLKIKGSGGHASMPHDTVDAIVVANQVVSALQTIVSRNADPMEPAVVTVGRFEGGTKHNVIAETVELEGTIRTQSDRMKQLAKERFFEVVEKVADAMDAKVEIQFDDGYPATVNTKKWADRLYDTVYTLYGEEALPRVNPSLAGEDFSRFLQKYPGVYYWLGSSVGEGQKPLHNPAFRFNEDAVHYGVSVMSQAAIDTLNTLIENE</sequence>
<dbReference type="InterPro" id="IPR017439">
    <property type="entry name" value="Amidohydrolase"/>
</dbReference>
<dbReference type="NCBIfam" id="TIGR01891">
    <property type="entry name" value="amidohydrolases"/>
    <property type="match status" value="1"/>
</dbReference>
<dbReference type="GO" id="GO:0019877">
    <property type="term" value="P:diaminopimelate biosynthetic process"/>
    <property type="evidence" value="ECO:0007669"/>
    <property type="project" value="UniProtKB-ARBA"/>
</dbReference>
<dbReference type="Gene3D" id="3.30.70.360">
    <property type="match status" value="1"/>
</dbReference>
<organism evidence="5 6">
    <name type="scientific">Candidatus Salinicoccus stercoripullorum</name>
    <dbReference type="NCBI Taxonomy" id="2838756"/>
    <lineage>
        <taxon>Bacteria</taxon>
        <taxon>Bacillati</taxon>
        <taxon>Bacillota</taxon>
        <taxon>Bacilli</taxon>
        <taxon>Bacillales</taxon>
        <taxon>Staphylococcaceae</taxon>
        <taxon>Salinicoccus</taxon>
    </lineage>
</organism>
<gene>
    <name evidence="5" type="ORF">H9891_03890</name>
</gene>
<name>A0A9D1QGU7_9STAP</name>
<comment type="caution">
    <text evidence="5">The sequence shown here is derived from an EMBL/GenBank/DDBJ whole genome shotgun (WGS) entry which is preliminary data.</text>
</comment>
<reference evidence="5" key="1">
    <citation type="journal article" date="2021" name="PeerJ">
        <title>Extensive microbial diversity within the chicken gut microbiome revealed by metagenomics and culture.</title>
        <authorList>
            <person name="Gilroy R."/>
            <person name="Ravi A."/>
            <person name="Getino M."/>
            <person name="Pursley I."/>
            <person name="Horton D.L."/>
            <person name="Alikhan N.F."/>
            <person name="Baker D."/>
            <person name="Gharbi K."/>
            <person name="Hall N."/>
            <person name="Watson M."/>
            <person name="Adriaenssens E.M."/>
            <person name="Foster-Nyarko E."/>
            <person name="Jarju S."/>
            <person name="Secka A."/>
            <person name="Antonio M."/>
            <person name="Oren A."/>
            <person name="Chaudhuri R.R."/>
            <person name="La Ragione R."/>
            <person name="Hildebrand F."/>
            <person name="Pallen M.J."/>
        </authorList>
    </citation>
    <scope>NUCLEOTIDE SEQUENCE</scope>
    <source>
        <strain evidence="5">ChiHjej13B12-752</strain>
    </source>
</reference>
<dbReference type="Pfam" id="PF07687">
    <property type="entry name" value="M20_dimer"/>
    <property type="match status" value="1"/>
</dbReference>
<evidence type="ECO:0000256" key="2">
    <source>
        <dbReference type="ARBA" id="ARBA00022801"/>
    </source>
</evidence>